<organism evidence="10">
    <name type="scientific">Albugo laibachii Nc14</name>
    <dbReference type="NCBI Taxonomy" id="890382"/>
    <lineage>
        <taxon>Eukaryota</taxon>
        <taxon>Sar</taxon>
        <taxon>Stramenopiles</taxon>
        <taxon>Oomycota</taxon>
        <taxon>Peronosporomycetes</taxon>
        <taxon>Albuginales</taxon>
        <taxon>Albuginaceae</taxon>
        <taxon>Albugo</taxon>
    </lineage>
</organism>
<dbReference type="GO" id="GO:0008270">
    <property type="term" value="F:zinc ion binding"/>
    <property type="evidence" value="ECO:0007669"/>
    <property type="project" value="UniProtKB-KW"/>
</dbReference>
<evidence type="ECO:0000256" key="2">
    <source>
        <dbReference type="ARBA" id="ARBA00022723"/>
    </source>
</evidence>
<evidence type="ECO:0000256" key="4">
    <source>
        <dbReference type="ARBA" id="ARBA00022771"/>
    </source>
</evidence>
<dbReference type="SMART" id="SM00355">
    <property type="entry name" value="ZnF_C2H2"/>
    <property type="match status" value="9"/>
</dbReference>
<reference evidence="10" key="1">
    <citation type="journal article" date="2011" name="PLoS Biol.">
        <title>Gene gain and loss during evolution of obligate parasitism in the white rust pathogen of Arabidopsis thaliana.</title>
        <authorList>
            <person name="Kemen E."/>
            <person name="Gardiner A."/>
            <person name="Schultz-Larsen T."/>
            <person name="Kemen A.C."/>
            <person name="Balmuth A.L."/>
            <person name="Robert-Seilaniantz A."/>
            <person name="Bailey K."/>
            <person name="Holub E."/>
            <person name="Studholme D.J."/>
            <person name="Maclean D."/>
            <person name="Jones J.D."/>
        </authorList>
    </citation>
    <scope>NUCLEOTIDE SEQUENCE</scope>
</reference>
<dbReference type="EMBL" id="FR824131">
    <property type="protein sequence ID" value="CCA20095.1"/>
    <property type="molecule type" value="Genomic_DNA"/>
</dbReference>
<dbReference type="PROSITE" id="PS00028">
    <property type="entry name" value="ZINC_FINGER_C2H2_1"/>
    <property type="match status" value="7"/>
</dbReference>
<feature type="domain" description="C2H2-type" evidence="9">
    <location>
        <begin position="390"/>
        <end position="420"/>
    </location>
</feature>
<evidence type="ECO:0000256" key="5">
    <source>
        <dbReference type="ARBA" id="ARBA00022833"/>
    </source>
</evidence>
<dbReference type="Pfam" id="PF02410">
    <property type="entry name" value="RsfS"/>
    <property type="match status" value="1"/>
</dbReference>
<protein>
    <submittedName>
        <fullName evidence="10">Uncharacterized protein AlNc14C86G5496</fullName>
    </submittedName>
</protein>
<accession>F0WFW1</accession>
<evidence type="ECO:0000256" key="7">
    <source>
        <dbReference type="PROSITE-ProRule" id="PRU00042"/>
    </source>
</evidence>
<dbReference type="NCBIfam" id="TIGR00090">
    <property type="entry name" value="rsfS_iojap_ybeB"/>
    <property type="match status" value="1"/>
</dbReference>
<comment type="similarity">
    <text evidence="1">Belongs to the Iojap/RsfS family.</text>
</comment>
<evidence type="ECO:0000256" key="6">
    <source>
        <dbReference type="ARBA" id="ARBA00023242"/>
    </source>
</evidence>
<reference evidence="10" key="2">
    <citation type="submission" date="2011-02" db="EMBL/GenBank/DDBJ databases">
        <authorList>
            <person name="MacLean D."/>
        </authorList>
    </citation>
    <scope>NUCLEOTIDE SEQUENCE</scope>
</reference>
<dbReference type="InterPro" id="IPR043519">
    <property type="entry name" value="NT_sf"/>
</dbReference>
<dbReference type="GO" id="GO:0001228">
    <property type="term" value="F:DNA-binding transcription activator activity, RNA polymerase II-specific"/>
    <property type="evidence" value="ECO:0007669"/>
    <property type="project" value="TreeGrafter"/>
</dbReference>
<dbReference type="Gene3D" id="3.30.460.10">
    <property type="entry name" value="Beta Polymerase, domain 2"/>
    <property type="match status" value="1"/>
</dbReference>
<dbReference type="Gene3D" id="3.30.160.60">
    <property type="entry name" value="Classic Zinc Finger"/>
    <property type="match status" value="5"/>
</dbReference>
<dbReference type="PANTHER" id="PTHR24393:SF34">
    <property type="entry name" value="PR_SET DOMAIN 13"/>
    <property type="match status" value="1"/>
</dbReference>
<evidence type="ECO:0000256" key="8">
    <source>
        <dbReference type="SAM" id="MobiDB-lite"/>
    </source>
</evidence>
<keyword evidence="3" id="KW-0677">Repeat</keyword>
<dbReference type="InterPro" id="IPR036236">
    <property type="entry name" value="Znf_C2H2_sf"/>
</dbReference>
<keyword evidence="4 7" id="KW-0863">Zinc-finger</keyword>
<dbReference type="AlphaFoldDB" id="F0WFW1"/>
<dbReference type="InterPro" id="IPR013087">
    <property type="entry name" value="Znf_C2H2_type"/>
</dbReference>
<dbReference type="PROSITE" id="PS50157">
    <property type="entry name" value="ZINC_FINGER_C2H2_2"/>
    <property type="match status" value="6"/>
</dbReference>
<proteinExistence type="inferred from homology"/>
<keyword evidence="2" id="KW-0479">Metal-binding</keyword>
<feature type="domain" description="C2H2-type" evidence="9">
    <location>
        <begin position="357"/>
        <end position="387"/>
    </location>
</feature>
<gene>
    <name evidence="10" type="primary">AlNc14C86G5496</name>
    <name evidence="10" type="ORF">ALNC14_062380</name>
</gene>
<feature type="domain" description="C2H2-type" evidence="9">
    <location>
        <begin position="233"/>
        <end position="261"/>
    </location>
</feature>
<evidence type="ECO:0000313" key="10">
    <source>
        <dbReference type="EMBL" id="CCA20095.1"/>
    </source>
</evidence>
<dbReference type="PANTHER" id="PTHR24393">
    <property type="entry name" value="ZINC FINGER PROTEIN"/>
    <property type="match status" value="1"/>
</dbReference>
<evidence type="ECO:0000259" key="9">
    <source>
        <dbReference type="PROSITE" id="PS50157"/>
    </source>
</evidence>
<evidence type="ECO:0000256" key="1">
    <source>
        <dbReference type="ARBA" id="ARBA00010574"/>
    </source>
</evidence>
<keyword evidence="6" id="KW-0539">Nucleus</keyword>
<keyword evidence="5" id="KW-0862">Zinc</keyword>
<name>F0WFW1_9STRA</name>
<dbReference type="HOGENOM" id="CLU_432401_0_0_1"/>
<sequence length="633" mass="73245">MINGSEAIDHVECRSHYANYSDPIGTKARWQESPTVSTCYRAFIHANSSGLTEKSAVFATPNRLKRLPCSFTQACEMTFSRKDHLTRHITRYHTPKIDGTTFSCRYCAPTRGFQTRFEIEQHYQTHHPNHNDISHACTFPNCQKTYSKKEHLKRHQRACGHMNVEKEECRSNIHSCDLCQATFLYKHGLDRHLLRSHAVNALKSHQCGTCLLAFRKKHMLQAHMFIHTGVVPFPCAHCDQAYMKRYQLVKHHKAKHSDKTIESEKSKICVQSDDITPWNGSDSPKSESVSICESDSESESEIDNASSSARIGARRESGHLTKSSIHCQLCDRYFRFRKNFRAHLPTHFIALEHRKQYQCPYVPCEKRYTTKSNLKTHIQALHDPTRNQHYTCPVEACAGVFAYRHTLQQHLERIHAREQELMEYTTRGYCPAEDAARGYDELVDLYCDDDAPRNFGLTDAKALPAAEWSLPSGERHADLIPVIPNTYFTIDEVIQAVTREKGIDVRTLDLEGKSSLAKYMVFVTCRSQSHMRRLADMMIRSLKARNLNDDFEYAVEGRNCDDWMIADCNTIVIHFLREDTRRILKLEEHWELMENDRHKIYGHMSPDEYMDRFGTSELMDDATSLTDEPVAWK</sequence>
<feature type="domain" description="C2H2-type" evidence="9">
    <location>
        <begin position="67"/>
        <end position="98"/>
    </location>
</feature>
<dbReference type="Pfam" id="PF00096">
    <property type="entry name" value="zf-C2H2"/>
    <property type="match status" value="1"/>
</dbReference>
<evidence type="ECO:0000256" key="3">
    <source>
        <dbReference type="ARBA" id="ARBA00022737"/>
    </source>
</evidence>
<dbReference type="GO" id="GO:0005634">
    <property type="term" value="C:nucleus"/>
    <property type="evidence" value="ECO:0007669"/>
    <property type="project" value="TreeGrafter"/>
</dbReference>
<feature type="domain" description="C2H2-type" evidence="9">
    <location>
        <begin position="205"/>
        <end position="232"/>
    </location>
</feature>
<dbReference type="GO" id="GO:0000978">
    <property type="term" value="F:RNA polymerase II cis-regulatory region sequence-specific DNA binding"/>
    <property type="evidence" value="ECO:0007669"/>
    <property type="project" value="TreeGrafter"/>
</dbReference>
<dbReference type="SUPFAM" id="SSF81301">
    <property type="entry name" value="Nucleotidyltransferase"/>
    <property type="match status" value="1"/>
</dbReference>
<dbReference type="InterPro" id="IPR004394">
    <property type="entry name" value="Iojap/RsfS/C7orf30"/>
</dbReference>
<feature type="region of interest" description="Disordered" evidence="8">
    <location>
        <begin position="273"/>
        <end position="315"/>
    </location>
</feature>
<dbReference type="SUPFAM" id="SSF57667">
    <property type="entry name" value="beta-beta-alpha zinc fingers"/>
    <property type="match status" value="2"/>
</dbReference>
<feature type="domain" description="C2H2-type" evidence="9">
    <location>
        <begin position="135"/>
        <end position="166"/>
    </location>
</feature>